<dbReference type="Proteomes" id="UP001153555">
    <property type="component" value="Unassembled WGS sequence"/>
</dbReference>
<proteinExistence type="predicted"/>
<dbReference type="EMBL" id="CACSLK010034598">
    <property type="protein sequence ID" value="CAA0841700.1"/>
    <property type="molecule type" value="Genomic_DNA"/>
</dbReference>
<feature type="non-terminal residue" evidence="1">
    <location>
        <position position="1"/>
    </location>
</feature>
<organism evidence="1 2">
    <name type="scientific">Striga hermonthica</name>
    <name type="common">Purple witchweed</name>
    <name type="synonym">Buchnera hermonthica</name>
    <dbReference type="NCBI Taxonomy" id="68872"/>
    <lineage>
        <taxon>Eukaryota</taxon>
        <taxon>Viridiplantae</taxon>
        <taxon>Streptophyta</taxon>
        <taxon>Embryophyta</taxon>
        <taxon>Tracheophyta</taxon>
        <taxon>Spermatophyta</taxon>
        <taxon>Magnoliopsida</taxon>
        <taxon>eudicotyledons</taxon>
        <taxon>Gunneridae</taxon>
        <taxon>Pentapetalae</taxon>
        <taxon>asterids</taxon>
        <taxon>lamiids</taxon>
        <taxon>Lamiales</taxon>
        <taxon>Orobanchaceae</taxon>
        <taxon>Buchnereae</taxon>
        <taxon>Striga</taxon>
    </lineage>
</organism>
<protein>
    <submittedName>
        <fullName evidence="1">Uncharacterized protein</fullName>
    </submittedName>
</protein>
<dbReference type="AlphaFoldDB" id="A0A9N7RQC0"/>
<reference evidence="1" key="1">
    <citation type="submission" date="2019-12" db="EMBL/GenBank/DDBJ databases">
        <authorList>
            <person name="Scholes J."/>
        </authorList>
    </citation>
    <scope>NUCLEOTIDE SEQUENCE</scope>
</reference>
<accession>A0A9N7RQC0</accession>
<gene>
    <name evidence="1" type="ORF">SHERM_07576</name>
</gene>
<sequence length="309" mass="34365">NMISTELPVSINTLFTSKPVTSVVITKASLWGNTTPSTSSARKLISSTPGVIPTSSLFLFIARTCPLLALFESPSVVHQKSYILFLSSQGLHSPAFLDRYSPSSPTSTISSTSSPFSCIILLLIIISITLFPRSFPTSPFLLALPVMLHELLKMARSPARIRRSISSLSSPLHSTIHLGLQLTQLIRNPLHLLVLQGSSSSITGHVLLRVMVGTRHRGWCSNCPRKAICDLLYRMCSRIGHHLLHLLSSHHHLFTRALDLHSGWCRSLHHDSCRLHSDRIWLLRGWNHCHHQCASLLSMARTSFSSRNH</sequence>
<name>A0A9N7RQC0_STRHE</name>
<comment type="caution">
    <text evidence="1">The sequence shown here is derived from an EMBL/GenBank/DDBJ whole genome shotgun (WGS) entry which is preliminary data.</text>
</comment>
<evidence type="ECO:0000313" key="1">
    <source>
        <dbReference type="EMBL" id="CAA0841700.1"/>
    </source>
</evidence>
<keyword evidence="2" id="KW-1185">Reference proteome</keyword>
<evidence type="ECO:0000313" key="2">
    <source>
        <dbReference type="Proteomes" id="UP001153555"/>
    </source>
</evidence>
<feature type="non-terminal residue" evidence="1">
    <location>
        <position position="309"/>
    </location>
</feature>